<dbReference type="FunFam" id="1.25.40.180:FF:000019">
    <property type="entry name" value="CBP80/20-dependent translation initiation factor isoform X2"/>
    <property type="match status" value="1"/>
</dbReference>
<feature type="compositionally biased region" description="Basic and acidic residues" evidence="7">
    <location>
        <begin position="291"/>
        <end position="301"/>
    </location>
</feature>
<evidence type="ECO:0000256" key="1">
    <source>
        <dbReference type="ARBA" id="ARBA00004556"/>
    </source>
</evidence>
<dbReference type="GO" id="GO:0005829">
    <property type="term" value="C:cytosol"/>
    <property type="evidence" value="ECO:0007669"/>
    <property type="project" value="TreeGrafter"/>
</dbReference>
<dbReference type="Pfam" id="PF02854">
    <property type="entry name" value="MIF4G"/>
    <property type="match status" value="1"/>
</dbReference>
<dbReference type="InterPro" id="IPR016024">
    <property type="entry name" value="ARM-type_fold"/>
</dbReference>
<dbReference type="Gene3D" id="1.25.40.180">
    <property type="match status" value="1"/>
</dbReference>
<feature type="compositionally biased region" description="Polar residues" evidence="7">
    <location>
        <begin position="56"/>
        <end position="66"/>
    </location>
</feature>
<feature type="compositionally biased region" description="Polar residues" evidence="7">
    <location>
        <begin position="204"/>
        <end position="221"/>
    </location>
</feature>
<dbReference type="GO" id="GO:0008494">
    <property type="term" value="F:translation activator activity"/>
    <property type="evidence" value="ECO:0007669"/>
    <property type="project" value="TreeGrafter"/>
</dbReference>
<accession>A0A850X3I1</accession>
<evidence type="ECO:0000256" key="7">
    <source>
        <dbReference type="SAM" id="MobiDB-lite"/>
    </source>
</evidence>
<dbReference type="GO" id="GO:0003723">
    <property type="term" value="F:RNA binding"/>
    <property type="evidence" value="ECO:0007669"/>
    <property type="project" value="InterPro"/>
</dbReference>
<feature type="compositionally biased region" description="Basic and acidic residues" evidence="7">
    <location>
        <begin position="43"/>
        <end position="55"/>
    </location>
</feature>
<dbReference type="PANTHER" id="PTHR23254">
    <property type="entry name" value="EIF4G DOMAIN PROTEIN"/>
    <property type="match status" value="1"/>
</dbReference>
<proteinExistence type="inferred from homology"/>
<dbReference type="PANTHER" id="PTHR23254:SF16">
    <property type="entry name" value="CBP80_20-DEPENDENT TRANSLATION INITIATION FACTOR"/>
    <property type="match status" value="1"/>
</dbReference>
<feature type="non-terminal residue" evidence="9">
    <location>
        <position position="1"/>
    </location>
</feature>
<dbReference type="GO" id="GO:0006446">
    <property type="term" value="P:regulation of translational initiation"/>
    <property type="evidence" value="ECO:0007669"/>
    <property type="project" value="TreeGrafter"/>
</dbReference>
<feature type="compositionally biased region" description="Basic and acidic residues" evidence="7">
    <location>
        <begin position="261"/>
        <end position="281"/>
    </location>
</feature>
<evidence type="ECO:0000313" key="9">
    <source>
        <dbReference type="EMBL" id="NWH76172.1"/>
    </source>
</evidence>
<comment type="similarity">
    <text evidence="5">Belongs to the CTIF family.</text>
</comment>
<comment type="caution">
    <text evidence="9">The sequence shown here is derived from an EMBL/GenBank/DDBJ whole genome shotgun (WGS) entry which is preliminary data.</text>
</comment>
<feature type="compositionally biased region" description="Low complexity" evidence="7">
    <location>
        <begin position="1"/>
        <end position="18"/>
    </location>
</feature>
<keyword evidence="3" id="KW-0810">Translation regulation</keyword>
<keyword evidence="10" id="KW-1185">Reference proteome</keyword>
<feature type="compositionally biased region" description="Basic and acidic residues" evidence="7">
    <location>
        <begin position="311"/>
        <end position="322"/>
    </location>
</feature>
<comment type="subcellular location">
    <subcellularLocation>
        <location evidence="1">Cytoplasm</location>
        <location evidence="1">Perinuclear region</location>
    </subcellularLocation>
</comment>
<feature type="non-terminal residue" evidence="9">
    <location>
        <position position="614"/>
    </location>
</feature>
<keyword evidence="2" id="KW-0963">Cytoplasm</keyword>
<feature type="region of interest" description="Disordered" evidence="7">
    <location>
        <begin position="186"/>
        <end position="322"/>
    </location>
</feature>
<gene>
    <name evidence="9" type="primary">Ctif</name>
    <name evidence="9" type="ORF">PIACAY_R05442</name>
</gene>
<dbReference type="EMBL" id="WAAB01013449">
    <property type="protein sequence ID" value="NWH76172.1"/>
    <property type="molecule type" value="Genomic_DNA"/>
</dbReference>
<name>A0A850X3I1_PIACA</name>
<dbReference type="GO" id="GO:0048471">
    <property type="term" value="C:perinuclear region of cytoplasm"/>
    <property type="evidence" value="ECO:0007669"/>
    <property type="project" value="UniProtKB-SubCell"/>
</dbReference>
<dbReference type="OrthoDB" id="6484979at2759"/>
<protein>
    <recommendedName>
        <fullName evidence="6">CBP80/20-dependent translation initiation factor</fullName>
    </recommendedName>
</protein>
<evidence type="ECO:0000256" key="6">
    <source>
        <dbReference type="ARBA" id="ARBA00074443"/>
    </source>
</evidence>
<keyword evidence="4" id="KW-0866">Nonsense-mediated mRNA decay</keyword>
<feature type="domain" description="MIF4G" evidence="8">
    <location>
        <begin position="392"/>
        <end position="593"/>
    </location>
</feature>
<evidence type="ECO:0000256" key="5">
    <source>
        <dbReference type="ARBA" id="ARBA00061426"/>
    </source>
</evidence>
<reference evidence="9" key="1">
    <citation type="submission" date="2019-09" db="EMBL/GenBank/DDBJ databases">
        <title>Bird 10,000 Genomes (B10K) Project - Family phase.</title>
        <authorList>
            <person name="Zhang G."/>
        </authorList>
    </citation>
    <scope>NUCLEOTIDE SEQUENCE</scope>
    <source>
        <strain evidence="9">B10K-DU-008-47</strain>
        <tissue evidence="9">Mixed tissue sample</tissue>
    </source>
</reference>
<evidence type="ECO:0000259" key="8">
    <source>
        <dbReference type="SMART" id="SM00543"/>
    </source>
</evidence>
<feature type="region of interest" description="Disordered" evidence="7">
    <location>
        <begin position="43"/>
        <end position="95"/>
    </location>
</feature>
<sequence>MENSSVASASSEAGSSRSQEIEELERFIDSYVLEYQVQGLLTDKTEGDGESEKTQSHISQWTTDCSEQLDGSCSPSRGKGSSSHEHNQNGNKESSLDMLGTDIWAANTFDSFSGATWDLQPEKLDFTQFHRKLRNTSKHPLPHINREGLGEGKYEDGDTINLNDIEKVLPVWQGYHQLPHEAEIAHTKKLFRRRRNDRRRQQRLPSGNKSQQHTDHQQGGTKHNRDHQKLYQGGQAPHSSSRTGHHGYSQNRRWHHNQKHSPNDKETHRNAKETENLKIEDNSVCTVHIPTETHRSPEAVEKQSQQYIQESETKRKDSIHERIGERPKINLLQSSKDRLRRRLKEKVLFLRGMLNFPFLKSLVMPCLSLFTDQDEVTVENTNPEKNKMDKLIEILNSMRNNSSDVDSKLTTFMEEAQNSTNSEEMLGEIVKTIYQKAVTDRSFASTAAKLCDKMALFMVEGTKFRSLLLNMLQKDFTMREELQQRDVERWLGFITFLCEVFGTMRSSTGEPFRVLVCPIYTCLRELLQSQDVKEDAVLCCSMELQSTGRLLEEQLPEMMTELLAIARDKMLCPSESMLTRSLLLEVIELHANNWNPLTPTITQYYNKTIQKLTA</sequence>
<evidence type="ECO:0000256" key="3">
    <source>
        <dbReference type="ARBA" id="ARBA00022845"/>
    </source>
</evidence>
<dbReference type="SUPFAM" id="SSF48371">
    <property type="entry name" value="ARM repeat"/>
    <property type="match status" value="1"/>
</dbReference>
<evidence type="ECO:0000256" key="2">
    <source>
        <dbReference type="ARBA" id="ARBA00022490"/>
    </source>
</evidence>
<feature type="compositionally biased region" description="Low complexity" evidence="7">
    <location>
        <begin position="71"/>
        <end position="81"/>
    </location>
</feature>
<dbReference type="AlphaFoldDB" id="A0A850X3I1"/>
<feature type="compositionally biased region" description="Basic residues" evidence="7">
    <location>
        <begin position="187"/>
        <end position="202"/>
    </location>
</feature>
<dbReference type="InterPro" id="IPR003890">
    <property type="entry name" value="MIF4G-like_typ-3"/>
</dbReference>
<dbReference type="InterPro" id="IPR051367">
    <property type="entry name" value="mRNA_TranslReg/HistoneTransl"/>
</dbReference>
<dbReference type="SMART" id="SM00543">
    <property type="entry name" value="MIF4G"/>
    <property type="match status" value="1"/>
</dbReference>
<dbReference type="Proteomes" id="UP000653271">
    <property type="component" value="Unassembled WGS sequence"/>
</dbReference>
<organism evidence="9 10">
    <name type="scientific">Piaya cayana</name>
    <name type="common">Common squirrel cuckoo</name>
    <dbReference type="NCBI Taxonomy" id="33601"/>
    <lineage>
        <taxon>Eukaryota</taxon>
        <taxon>Metazoa</taxon>
        <taxon>Chordata</taxon>
        <taxon>Craniata</taxon>
        <taxon>Vertebrata</taxon>
        <taxon>Euteleostomi</taxon>
        <taxon>Archelosauria</taxon>
        <taxon>Archosauria</taxon>
        <taxon>Dinosauria</taxon>
        <taxon>Saurischia</taxon>
        <taxon>Theropoda</taxon>
        <taxon>Coelurosauria</taxon>
        <taxon>Aves</taxon>
        <taxon>Neognathae</taxon>
        <taxon>Neoaves</taxon>
        <taxon>Otidimorphae</taxon>
        <taxon>Cuculiformes</taxon>
        <taxon>Coccyzidae</taxon>
        <taxon>Piaya</taxon>
    </lineage>
</organism>
<dbReference type="GO" id="GO:0000184">
    <property type="term" value="P:nuclear-transcribed mRNA catabolic process, nonsense-mediated decay"/>
    <property type="evidence" value="ECO:0007669"/>
    <property type="project" value="UniProtKB-KW"/>
</dbReference>
<evidence type="ECO:0000313" key="10">
    <source>
        <dbReference type="Proteomes" id="UP000653271"/>
    </source>
</evidence>
<feature type="region of interest" description="Disordered" evidence="7">
    <location>
        <begin position="1"/>
        <end position="20"/>
    </location>
</feature>
<evidence type="ECO:0000256" key="4">
    <source>
        <dbReference type="ARBA" id="ARBA00023161"/>
    </source>
</evidence>